<dbReference type="HOGENOM" id="CLU_3088129_0_0_1"/>
<accession>A0A0C9ZSR9</accession>
<reference evidence="1 2" key="1">
    <citation type="submission" date="2014-04" db="EMBL/GenBank/DDBJ databases">
        <authorList>
            <consortium name="DOE Joint Genome Institute"/>
            <person name="Kuo A."/>
            <person name="Kohler A."/>
            <person name="Costa M.D."/>
            <person name="Nagy L.G."/>
            <person name="Floudas D."/>
            <person name="Copeland A."/>
            <person name="Barry K.W."/>
            <person name="Cichocki N."/>
            <person name="Veneault-Fourrey C."/>
            <person name="LaButti K."/>
            <person name="Lindquist E.A."/>
            <person name="Lipzen A."/>
            <person name="Lundell T."/>
            <person name="Morin E."/>
            <person name="Murat C."/>
            <person name="Sun H."/>
            <person name="Tunlid A."/>
            <person name="Henrissat B."/>
            <person name="Grigoriev I.V."/>
            <person name="Hibbett D.S."/>
            <person name="Martin F."/>
            <person name="Nordberg H.P."/>
            <person name="Cantor M.N."/>
            <person name="Hua S.X."/>
        </authorList>
    </citation>
    <scope>NUCLEOTIDE SEQUENCE [LARGE SCALE GENOMIC DNA]</scope>
    <source>
        <strain evidence="1 2">441</strain>
    </source>
</reference>
<protein>
    <submittedName>
        <fullName evidence="1">Uncharacterized protein</fullName>
    </submittedName>
</protein>
<organism evidence="1 2">
    <name type="scientific">Pisolithus microcarpus 441</name>
    <dbReference type="NCBI Taxonomy" id="765257"/>
    <lineage>
        <taxon>Eukaryota</taxon>
        <taxon>Fungi</taxon>
        <taxon>Dikarya</taxon>
        <taxon>Basidiomycota</taxon>
        <taxon>Agaricomycotina</taxon>
        <taxon>Agaricomycetes</taxon>
        <taxon>Agaricomycetidae</taxon>
        <taxon>Boletales</taxon>
        <taxon>Sclerodermatineae</taxon>
        <taxon>Pisolithaceae</taxon>
        <taxon>Pisolithus</taxon>
    </lineage>
</organism>
<evidence type="ECO:0000313" key="1">
    <source>
        <dbReference type="EMBL" id="KIK25307.1"/>
    </source>
</evidence>
<keyword evidence="2" id="KW-1185">Reference proteome</keyword>
<sequence length="52" mass="5623">MGRTVPFNWHVITHGSIRPGANRDYGLKANPLSIQAPLIIRTPIGGKIGQTT</sequence>
<evidence type="ECO:0000313" key="2">
    <source>
        <dbReference type="Proteomes" id="UP000054018"/>
    </source>
</evidence>
<dbReference type="EMBL" id="KN833709">
    <property type="protein sequence ID" value="KIK25307.1"/>
    <property type="molecule type" value="Genomic_DNA"/>
</dbReference>
<dbReference type="AlphaFoldDB" id="A0A0C9ZSR9"/>
<name>A0A0C9ZSR9_9AGAM</name>
<reference evidence="2" key="2">
    <citation type="submission" date="2015-01" db="EMBL/GenBank/DDBJ databases">
        <title>Evolutionary Origins and Diversification of the Mycorrhizal Mutualists.</title>
        <authorList>
            <consortium name="DOE Joint Genome Institute"/>
            <consortium name="Mycorrhizal Genomics Consortium"/>
            <person name="Kohler A."/>
            <person name="Kuo A."/>
            <person name="Nagy L.G."/>
            <person name="Floudas D."/>
            <person name="Copeland A."/>
            <person name="Barry K.W."/>
            <person name="Cichocki N."/>
            <person name="Veneault-Fourrey C."/>
            <person name="LaButti K."/>
            <person name="Lindquist E.A."/>
            <person name="Lipzen A."/>
            <person name="Lundell T."/>
            <person name="Morin E."/>
            <person name="Murat C."/>
            <person name="Riley R."/>
            <person name="Ohm R."/>
            <person name="Sun H."/>
            <person name="Tunlid A."/>
            <person name="Henrissat B."/>
            <person name="Grigoriev I.V."/>
            <person name="Hibbett D.S."/>
            <person name="Martin F."/>
        </authorList>
    </citation>
    <scope>NUCLEOTIDE SEQUENCE [LARGE SCALE GENOMIC DNA]</scope>
    <source>
        <strain evidence="2">441</strain>
    </source>
</reference>
<proteinExistence type="predicted"/>
<gene>
    <name evidence="1" type="ORF">PISMIDRAFT_349263</name>
</gene>
<dbReference type="Proteomes" id="UP000054018">
    <property type="component" value="Unassembled WGS sequence"/>
</dbReference>